<proteinExistence type="predicted"/>
<evidence type="ECO:0000313" key="2">
    <source>
        <dbReference type="Proteomes" id="UP000295129"/>
    </source>
</evidence>
<reference evidence="1 2" key="1">
    <citation type="submission" date="2019-03" db="EMBL/GenBank/DDBJ databases">
        <title>Genomic Encyclopedia of Type Strains, Phase IV (KMG-IV): sequencing the most valuable type-strain genomes for metagenomic binning, comparative biology and taxonomic classification.</title>
        <authorList>
            <person name="Goeker M."/>
        </authorList>
    </citation>
    <scope>NUCLEOTIDE SEQUENCE [LARGE SCALE GENOMIC DNA]</scope>
    <source>
        <strain evidence="1 2">DSM 12121</strain>
    </source>
</reference>
<comment type="caution">
    <text evidence="1">The sequence shown here is derived from an EMBL/GenBank/DDBJ whole genome shotgun (WGS) entry which is preliminary data.</text>
</comment>
<dbReference type="AlphaFoldDB" id="A0A4R6DT33"/>
<accession>A0A4R6DT33</accession>
<dbReference type="InterPro" id="IPR046239">
    <property type="entry name" value="DUF6272"/>
</dbReference>
<dbReference type="NCBIfam" id="NF038262">
    <property type="entry name" value="SiaB_fam_kinase"/>
    <property type="match status" value="1"/>
</dbReference>
<name>A0A4R6DT33_9RHOO</name>
<dbReference type="RefSeq" id="WP_133593729.1">
    <property type="nucleotide sequence ID" value="NZ_SNVV01000016.1"/>
</dbReference>
<evidence type="ECO:0000313" key="1">
    <source>
        <dbReference type="EMBL" id="TDN48163.1"/>
    </source>
</evidence>
<organism evidence="1 2">
    <name type="scientific">Azoarcus indigens</name>
    <dbReference type="NCBI Taxonomy" id="29545"/>
    <lineage>
        <taxon>Bacteria</taxon>
        <taxon>Pseudomonadati</taxon>
        <taxon>Pseudomonadota</taxon>
        <taxon>Betaproteobacteria</taxon>
        <taxon>Rhodocyclales</taxon>
        <taxon>Zoogloeaceae</taxon>
        <taxon>Azoarcus</taxon>
    </lineage>
</organism>
<dbReference type="OrthoDB" id="5365713at2"/>
<dbReference type="EMBL" id="SNVV01000016">
    <property type="protein sequence ID" value="TDN48163.1"/>
    <property type="molecule type" value="Genomic_DNA"/>
</dbReference>
<protein>
    <submittedName>
        <fullName evidence="1">Uncharacterized protein</fullName>
    </submittedName>
</protein>
<keyword evidence="2" id="KW-1185">Reference proteome</keyword>
<dbReference type="Pfam" id="PF19788">
    <property type="entry name" value="DUF6272"/>
    <property type="match status" value="1"/>
</dbReference>
<dbReference type="Proteomes" id="UP000295129">
    <property type="component" value="Unassembled WGS sequence"/>
</dbReference>
<sequence>MTEQKYYEFLDYAQQREVLFYYVGYFSQNIISTMAETVRLHLETNGVPASTRRRLFSSFVEMAQNIVHYSAASLPSPQDGEIRYGSVCIGREGEHYFLLCANPVEAAELERLRSRLESLSQMSLEDIKQAYKVSLRAQTPAGSKGADLGFLTVARDASAPLQSSFRNGGPDGKAMFYLKAII</sequence>
<gene>
    <name evidence="1" type="ORF">C7389_11668</name>
</gene>